<reference evidence="3" key="1">
    <citation type="journal article" date="2021" name="Front. Microbiol.">
        <title>Comprehensive Comparative Genomics and Phenotyping of Methylobacterium Species.</title>
        <authorList>
            <person name="Alessa O."/>
            <person name="Ogura Y."/>
            <person name="Fujitani Y."/>
            <person name="Takami H."/>
            <person name="Hayashi T."/>
            <person name="Sahin N."/>
            <person name="Tani A."/>
        </authorList>
    </citation>
    <scope>NUCLEOTIDE SEQUENCE</scope>
    <source>
        <strain evidence="3">DSM 17168</strain>
    </source>
</reference>
<accession>A0ABQ4SCD8</accession>
<feature type="domain" description="Fungal lipase-type" evidence="2">
    <location>
        <begin position="67"/>
        <end position="207"/>
    </location>
</feature>
<dbReference type="EMBL" id="BPQQ01000016">
    <property type="protein sequence ID" value="GJD99464.1"/>
    <property type="molecule type" value="Genomic_DNA"/>
</dbReference>
<dbReference type="InterPro" id="IPR029058">
    <property type="entry name" value="AB_hydrolase_fold"/>
</dbReference>
<name>A0ABQ4SCD8_9HYPH</name>
<dbReference type="PANTHER" id="PTHR45856">
    <property type="entry name" value="ALPHA/BETA-HYDROLASES SUPERFAMILY PROTEIN"/>
    <property type="match status" value="1"/>
</dbReference>
<dbReference type="InterPro" id="IPR002921">
    <property type="entry name" value="Fungal_lipase-type"/>
</dbReference>
<evidence type="ECO:0000313" key="3">
    <source>
        <dbReference type="EMBL" id="GJD99464.1"/>
    </source>
</evidence>
<dbReference type="SUPFAM" id="SSF53474">
    <property type="entry name" value="alpha/beta-Hydrolases"/>
    <property type="match status" value="1"/>
</dbReference>
<feature type="region of interest" description="Disordered" evidence="1">
    <location>
        <begin position="314"/>
        <end position="333"/>
    </location>
</feature>
<dbReference type="Proteomes" id="UP001055153">
    <property type="component" value="Unassembled WGS sequence"/>
</dbReference>
<dbReference type="PANTHER" id="PTHR45856:SF24">
    <property type="entry name" value="FUNGAL LIPASE-LIKE DOMAIN-CONTAINING PROTEIN"/>
    <property type="match status" value="1"/>
</dbReference>
<dbReference type="InterPro" id="IPR051218">
    <property type="entry name" value="Sec_MonoDiacylglyc_Lipase"/>
</dbReference>
<protein>
    <recommendedName>
        <fullName evidence="2">Fungal lipase-type domain-containing protein</fullName>
    </recommendedName>
</protein>
<sequence length="333" mass="34118">MSEPLPDDAVLMTLAGIAYGAPASIGRYLGEAAPTAGWTLAWLAAPADPPVNFAYIARDGGTGACVLAIRGTYPNPFSPAYWQDGAQDSPFGDMTDWPGAPGAAISAGTAQGLANLLALRDAEGVTLAAAVAALPPEAALTVTGHSLGGTLAPVLALRLAEAEPDRCLGAVSFAGMTPGNQPFADLFGPGSRLEGRLRRVFNTLDTVAYGWDRVLATRDFYQPAPQGGLAVEALLTATAARLALGGYGYAPVGPAVPLPGVLLREPVIPCDLVAYVFETLHQHMPDTYLALLGAPPLPFSIIFGSAVVPRGHAAATGSPTPRPAPVHLDGIAR</sequence>
<proteinExistence type="predicted"/>
<keyword evidence="4" id="KW-1185">Reference proteome</keyword>
<reference evidence="3" key="2">
    <citation type="submission" date="2021-08" db="EMBL/GenBank/DDBJ databases">
        <authorList>
            <person name="Tani A."/>
            <person name="Ola A."/>
            <person name="Ogura Y."/>
            <person name="Katsura K."/>
            <person name="Hayashi T."/>
        </authorList>
    </citation>
    <scope>NUCLEOTIDE SEQUENCE</scope>
    <source>
        <strain evidence="3">DSM 17168</strain>
    </source>
</reference>
<dbReference type="Pfam" id="PF01764">
    <property type="entry name" value="Lipase_3"/>
    <property type="match status" value="1"/>
</dbReference>
<evidence type="ECO:0000256" key="1">
    <source>
        <dbReference type="SAM" id="MobiDB-lite"/>
    </source>
</evidence>
<comment type="caution">
    <text evidence="3">The sequence shown here is derived from an EMBL/GenBank/DDBJ whole genome shotgun (WGS) entry which is preliminary data.</text>
</comment>
<dbReference type="RefSeq" id="WP_238234351.1">
    <property type="nucleotide sequence ID" value="NZ_BPQQ01000016.1"/>
</dbReference>
<dbReference type="Gene3D" id="3.40.50.1820">
    <property type="entry name" value="alpha/beta hydrolase"/>
    <property type="match status" value="1"/>
</dbReference>
<evidence type="ECO:0000259" key="2">
    <source>
        <dbReference type="Pfam" id="PF01764"/>
    </source>
</evidence>
<evidence type="ECO:0000313" key="4">
    <source>
        <dbReference type="Proteomes" id="UP001055153"/>
    </source>
</evidence>
<gene>
    <name evidence="3" type="ORF">GMJLKIPL_1381</name>
</gene>
<organism evidence="3 4">
    <name type="scientific">Methylobacterium isbiliense</name>
    <dbReference type="NCBI Taxonomy" id="315478"/>
    <lineage>
        <taxon>Bacteria</taxon>
        <taxon>Pseudomonadati</taxon>
        <taxon>Pseudomonadota</taxon>
        <taxon>Alphaproteobacteria</taxon>
        <taxon>Hyphomicrobiales</taxon>
        <taxon>Methylobacteriaceae</taxon>
        <taxon>Methylobacterium</taxon>
    </lineage>
</organism>